<reference evidence="1" key="1">
    <citation type="journal article" date="2019" name="J Environ">
        <title>Genetic characterization and potential molecular dissemination mechanism of tet (31) gene in Aeromonas caviae from an oxytetracycline wastewater treatment system.</title>
        <authorList>
            <person name="Shi Y."/>
            <person name="Tian Z."/>
            <person name="Leclercq S.O."/>
            <person name="Zhang H."/>
            <person name="Yang M."/>
            <person name="Zhang Y."/>
        </authorList>
    </citation>
    <scope>NUCLEOTIDE SEQUENCE</scope>
    <source>
        <strain evidence="1">T25-39</strain>
    </source>
</reference>
<dbReference type="AlphaFoldDB" id="A0A3S7P6Q4"/>
<organism evidence="1 2">
    <name type="scientific">Aeromonas caviae</name>
    <name type="common">Aeromonas punctata</name>
    <dbReference type="NCBI Taxonomy" id="648"/>
    <lineage>
        <taxon>Bacteria</taxon>
        <taxon>Pseudomonadati</taxon>
        <taxon>Pseudomonadota</taxon>
        <taxon>Gammaproteobacteria</taxon>
        <taxon>Aeromonadales</taxon>
        <taxon>Aeromonadaceae</taxon>
        <taxon>Aeromonas</taxon>
    </lineage>
</organism>
<dbReference type="Gene3D" id="3.40.50.300">
    <property type="entry name" value="P-loop containing nucleotide triphosphate hydrolases"/>
    <property type="match status" value="1"/>
</dbReference>
<dbReference type="PANTHER" id="PTHR22674:SF6">
    <property type="entry name" value="NTPASE KAP FAMILY P-LOOP DOMAIN-CONTAINING PROTEIN 1"/>
    <property type="match status" value="1"/>
</dbReference>
<name>A0A3S7P6Q4_AERCA</name>
<dbReference type="SUPFAM" id="SSF52540">
    <property type="entry name" value="P-loop containing nucleoside triphosphate hydrolases"/>
    <property type="match status" value="1"/>
</dbReference>
<protein>
    <submittedName>
        <fullName evidence="1">ATPase</fullName>
    </submittedName>
</protein>
<gene>
    <name evidence="1" type="ORF">C1C91_17255</name>
</gene>
<dbReference type="Pfam" id="PF07693">
    <property type="entry name" value="KAP_NTPase"/>
    <property type="match status" value="1"/>
</dbReference>
<dbReference type="PANTHER" id="PTHR22674">
    <property type="entry name" value="NTPASE, KAP FAMILY P-LOOP DOMAIN-CONTAINING 1"/>
    <property type="match status" value="1"/>
</dbReference>
<sequence>MWSDKESSLDFLNFSETAESIKDLITEKELMPISVGVFGDWGAGKSTVLELVKKSISEEEQEYIQVHFDAWMFQGYDDAKAALLETIASTLVKQAKDNAKLIKKATDFVERVDIIRSLGLLMDGGAALAGIPTMGGFQKLIGLFRGGDDGELDFNDAKDAVDGAKQIATESKGIIRPKKAFSPPKEIQAFRKAYSELLSDFDKPLIVYVDNLDRCSPFNAISTLEAIRLFLFLPNTAFVIAADEDMIRLAVPEYHKGASQRHQTDYLDKLIQIPVHVPRPGTLEIRAYLMMLSAQDHGVTSEQLEVLRKKLEHSLQLSWKQSPISVDELLEADQTQDINGKDDLRSKFIVAEQLAPLLAESSNINGNPRIVKRLLNQVKMRRKTALRRGMQLDERTITKLVIFERCLGTQATNKLYELIDTEKGSPKILAQLEDSKIEFDNIDLPEEWKLDSTFLKKWSKLPPMFADINLTPAAYLSRESLPMGSVNAVMSGAAQNLVKVLMEQTERLSPASTFSISATPKEDYLAVMDGLIENFRSISDWSKVPSGIFGARLLALQDPRCKQTLLAYFKELPKQRWLGRVIKELEGNI</sequence>
<dbReference type="InterPro" id="IPR027417">
    <property type="entry name" value="P-loop_NTPase"/>
</dbReference>
<accession>A0A3S7P6Q4</accession>
<dbReference type="Proteomes" id="UP000266778">
    <property type="component" value="Chromosome"/>
</dbReference>
<evidence type="ECO:0000313" key="2">
    <source>
        <dbReference type="Proteomes" id="UP000266778"/>
    </source>
</evidence>
<dbReference type="EMBL" id="CP025706">
    <property type="protein sequence ID" value="AXB06506.1"/>
    <property type="molecule type" value="Genomic_DNA"/>
</dbReference>
<proteinExistence type="predicted"/>
<dbReference type="InterPro" id="IPR052754">
    <property type="entry name" value="NTPase_KAP_P-loop"/>
</dbReference>
<evidence type="ECO:0000313" key="1">
    <source>
        <dbReference type="EMBL" id="AXB06506.1"/>
    </source>
</evidence>
<dbReference type="InterPro" id="IPR011646">
    <property type="entry name" value="KAP_P-loop"/>
</dbReference>
<dbReference type="RefSeq" id="WP_109112543.1">
    <property type="nucleotide sequence ID" value="NZ_JAPEEB010000103.1"/>
</dbReference>